<reference evidence="3 4" key="2">
    <citation type="submission" date="2018-02" db="EMBL/GenBank/DDBJ databases">
        <title>Subsurface microbial communities from deep shales in Ohio and West Virginia, USA.</title>
        <authorList>
            <person name="Wrighton K."/>
        </authorList>
    </citation>
    <scope>NUCLEOTIDE SEQUENCE [LARGE SCALE GENOMIC DNA]</scope>
    <source>
        <strain evidence="3 4">UTICA-S1B9</strain>
    </source>
</reference>
<dbReference type="PANTHER" id="PTHR18964">
    <property type="entry name" value="ROK (REPRESSOR, ORF, KINASE) FAMILY"/>
    <property type="match status" value="1"/>
</dbReference>
<keyword evidence="3" id="KW-0808">Transferase</keyword>
<keyword evidence="1" id="KW-0119">Carbohydrate metabolism</keyword>
<organism evidence="3 4">
    <name type="scientific">Marinobacter persicus</name>
    <dbReference type="NCBI Taxonomy" id="930118"/>
    <lineage>
        <taxon>Bacteria</taxon>
        <taxon>Pseudomonadati</taxon>
        <taxon>Pseudomonadota</taxon>
        <taxon>Gammaproteobacteria</taxon>
        <taxon>Pseudomonadales</taxon>
        <taxon>Marinobacteraceae</taxon>
        <taxon>Marinobacter</taxon>
    </lineage>
</organism>
<keyword evidence="3" id="KW-0418">Kinase</keyword>
<dbReference type="InterPro" id="IPR000600">
    <property type="entry name" value="ROK"/>
</dbReference>
<evidence type="ECO:0000313" key="3">
    <source>
        <dbReference type="EMBL" id="PPK55698.1"/>
    </source>
</evidence>
<gene>
    <name evidence="3" type="ORF">B0H24_1004101</name>
    <name evidence="2" type="ORF">BY455_10474</name>
</gene>
<dbReference type="SUPFAM" id="SSF53067">
    <property type="entry name" value="Actin-like ATPase domain"/>
    <property type="match status" value="1"/>
</dbReference>
<accession>A0A2S6G917</accession>
<dbReference type="Gene3D" id="3.30.420.40">
    <property type="match status" value="2"/>
</dbReference>
<evidence type="ECO:0000313" key="5">
    <source>
        <dbReference type="Proteomes" id="UP000239648"/>
    </source>
</evidence>
<evidence type="ECO:0000256" key="1">
    <source>
        <dbReference type="ARBA" id="ARBA00023277"/>
    </source>
</evidence>
<dbReference type="Proteomes" id="UP000239446">
    <property type="component" value="Unassembled WGS sequence"/>
</dbReference>
<dbReference type="PANTHER" id="PTHR18964:SF174">
    <property type="entry name" value="D-ALLOSE KINASE-RELATED"/>
    <property type="match status" value="1"/>
</dbReference>
<dbReference type="EMBL" id="PTIU01000004">
    <property type="protein sequence ID" value="PPK55698.1"/>
    <property type="molecule type" value="Genomic_DNA"/>
</dbReference>
<dbReference type="CDD" id="cd24066">
    <property type="entry name" value="ASKHA_NBD_ROK_EcFRK-like"/>
    <property type="match status" value="1"/>
</dbReference>
<dbReference type="GO" id="GO:0004396">
    <property type="term" value="F:hexokinase activity"/>
    <property type="evidence" value="ECO:0007669"/>
    <property type="project" value="TreeGrafter"/>
</dbReference>
<protein>
    <submittedName>
        <fullName evidence="3">Fructokinase</fullName>
    </submittedName>
</protein>
<sequence length="315" mass="33030">MHSSWMIGVDLGGTKTEAILLDKDSHAHFRKRVPTPREDYQAVLATIRDLVTEAECQSGERDLPVGVGIPGSVSGVTGKVKNSNTPCLNGRNLPDDLSDILSRAVTVTNDANCLALSEATDGAGQGAGVVFAAILGTGCGSGISVDGRLLTGPNGVSGEWGHNPTPWTPQKELDQRSCFCGQSGCNETFLSGTGMTLTHQLLWNKTMAAPDIAQAARAGDHKAGETMNRYLEHLTRGLAGAINLLDPDVIVLGGGVSNLPELYQHLPERLPRYVFGGEFSTPIRQAMHGDSSGVRGAAWLAVQPDVAVKGGGPCP</sequence>
<dbReference type="STRING" id="930118.SAMN05216429_105133"/>
<dbReference type="OrthoDB" id="9810372at2"/>
<evidence type="ECO:0000313" key="2">
    <source>
        <dbReference type="EMBL" id="PPK52756.1"/>
    </source>
</evidence>
<name>A0A2S6G917_9GAMM</name>
<dbReference type="RefSeq" id="WP_104415297.1">
    <property type="nucleotide sequence ID" value="NZ_PTIT01000004.1"/>
</dbReference>
<dbReference type="InterPro" id="IPR043129">
    <property type="entry name" value="ATPase_NBD"/>
</dbReference>
<dbReference type="Pfam" id="PF00480">
    <property type="entry name" value="ROK"/>
    <property type="match status" value="1"/>
</dbReference>
<reference evidence="2 5" key="1">
    <citation type="submission" date="2018-02" db="EMBL/GenBank/DDBJ databases">
        <title>Deep subsurface shale carbon reservoir microbial communities from Ohio and West Virginia, USA.</title>
        <authorList>
            <person name="Wrighton K."/>
        </authorList>
    </citation>
    <scope>NUCLEOTIDE SEQUENCE [LARGE SCALE GENOMIC DNA]</scope>
    <source>
        <strain evidence="2 5">UTICA-S1B6</strain>
    </source>
</reference>
<evidence type="ECO:0000313" key="4">
    <source>
        <dbReference type="Proteomes" id="UP000239446"/>
    </source>
</evidence>
<keyword evidence="5" id="KW-1185">Reference proteome</keyword>
<dbReference type="EMBL" id="PTIT01000004">
    <property type="protein sequence ID" value="PPK52756.1"/>
    <property type="molecule type" value="Genomic_DNA"/>
</dbReference>
<comment type="caution">
    <text evidence="3">The sequence shown here is derived from an EMBL/GenBank/DDBJ whole genome shotgun (WGS) entry which is preliminary data.</text>
</comment>
<dbReference type="Proteomes" id="UP000239648">
    <property type="component" value="Unassembled WGS sequence"/>
</dbReference>
<dbReference type="InterPro" id="IPR049874">
    <property type="entry name" value="ROK_cs"/>
</dbReference>
<dbReference type="PROSITE" id="PS01125">
    <property type="entry name" value="ROK"/>
    <property type="match status" value="1"/>
</dbReference>
<proteinExistence type="predicted"/>
<dbReference type="AlphaFoldDB" id="A0A2S6G917"/>